<dbReference type="EMBL" id="LSRX01000554">
    <property type="protein sequence ID" value="OLP94186.1"/>
    <property type="molecule type" value="Genomic_DNA"/>
</dbReference>
<keyword evidence="3" id="KW-1185">Reference proteome</keyword>
<comment type="caution">
    <text evidence="2">The sequence shown here is derived from an EMBL/GenBank/DDBJ whole genome shotgun (WGS) entry which is preliminary data.</text>
</comment>
<feature type="region of interest" description="Disordered" evidence="1">
    <location>
        <begin position="18"/>
        <end position="38"/>
    </location>
</feature>
<evidence type="ECO:0000313" key="2">
    <source>
        <dbReference type="EMBL" id="OLP94186.1"/>
    </source>
</evidence>
<dbReference type="Proteomes" id="UP000186817">
    <property type="component" value="Unassembled WGS sequence"/>
</dbReference>
<dbReference type="AlphaFoldDB" id="A0A1Q9DG74"/>
<evidence type="ECO:0000256" key="1">
    <source>
        <dbReference type="SAM" id="MobiDB-lite"/>
    </source>
</evidence>
<sequence length="93" mass="10291">MTRYDTLSRLPSAFHNPGHRIRPVIGSARPCPQANDRAYGPPAQALSIWALSTTVLRIYLPDNSHESFQSDDVDPMQLCVIGKSDEVDPMPIS</sequence>
<evidence type="ECO:0000313" key="3">
    <source>
        <dbReference type="Proteomes" id="UP000186817"/>
    </source>
</evidence>
<protein>
    <submittedName>
        <fullName evidence="2">Uncharacterized protein</fullName>
    </submittedName>
</protein>
<proteinExistence type="predicted"/>
<gene>
    <name evidence="2" type="ORF">AK812_SmicGene23837</name>
</gene>
<reference evidence="2 3" key="1">
    <citation type="submission" date="2016-02" db="EMBL/GenBank/DDBJ databases">
        <title>Genome analysis of coral dinoflagellate symbionts highlights evolutionary adaptations to a symbiotic lifestyle.</title>
        <authorList>
            <person name="Aranda M."/>
            <person name="Li Y."/>
            <person name="Liew Y.J."/>
            <person name="Baumgarten S."/>
            <person name="Simakov O."/>
            <person name="Wilson M."/>
            <person name="Piel J."/>
            <person name="Ashoor H."/>
            <person name="Bougouffa S."/>
            <person name="Bajic V.B."/>
            <person name="Ryu T."/>
            <person name="Ravasi T."/>
            <person name="Bayer T."/>
            <person name="Micklem G."/>
            <person name="Kim H."/>
            <person name="Bhak J."/>
            <person name="Lajeunesse T.C."/>
            <person name="Voolstra C.R."/>
        </authorList>
    </citation>
    <scope>NUCLEOTIDE SEQUENCE [LARGE SCALE GENOMIC DNA]</scope>
    <source>
        <strain evidence="2 3">CCMP2467</strain>
    </source>
</reference>
<accession>A0A1Q9DG74</accession>
<organism evidence="2 3">
    <name type="scientific">Symbiodinium microadriaticum</name>
    <name type="common">Dinoflagellate</name>
    <name type="synonym">Zooxanthella microadriatica</name>
    <dbReference type="NCBI Taxonomy" id="2951"/>
    <lineage>
        <taxon>Eukaryota</taxon>
        <taxon>Sar</taxon>
        <taxon>Alveolata</taxon>
        <taxon>Dinophyceae</taxon>
        <taxon>Suessiales</taxon>
        <taxon>Symbiodiniaceae</taxon>
        <taxon>Symbiodinium</taxon>
    </lineage>
</organism>
<name>A0A1Q9DG74_SYMMI</name>